<organism evidence="3 4">
    <name type="scientific">Cryptosporidium xiaoi</name>
    <dbReference type="NCBI Taxonomy" id="659607"/>
    <lineage>
        <taxon>Eukaryota</taxon>
        <taxon>Sar</taxon>
        <taxon>Alveolata</taxon>
        <taxon>Apicomplexa</taxon>
        <taxon>Conoidasida</taxon>
        <taxon>Coccidia</taxon>
        <taxon>Eucoccidiorida</taxon>
        <taxon>Eimeriorina</taxon>
        <taxon>Cryptosporidiidae</taxon>
        <taxon>Cryptosporidium</taxon>
    </lineage>
</organism>
<dbReference type="InterPro" id="IPR043360">
    <property type="entry name" value="PP2B"/>
</dbReference>
<dbReference type="PRINTS" id="PR00114">
    <property type="entry name" value="STPHPHTASE"/>
</dbReference>
<evidence type="ECO:0000313" key="4">
    <source>
        <dbReference type="Proteomes" id="UP001311799"/>
    </source>
</evidence>
<dbReference type="FunFam" id="3.60.21.10:FF:000031">
    <property type="entry name" value="Serine/threonine-protein phosphatase"/>
    <property type="match status" value="1"/>
</dbReference>
<dbReference type="EMBL" id="JAWDEY010000005">
    <property type="protein sequence ID" value="KAK6590615.1"/>
    <property type="molecule type" value="Genomic_DNA"/>
</dbReference>
<dbReference type="InterPro" id="IPR004843">
    <property type="entry name" value="Calcineurin-like_PHP"/>
</dbReference>
<accession>A0AAV9Y3K1</accession>
<dbReference type="PANTHER" id="PTHR45673">
    <property type="entry name" value="SERINE/THREONINE-PROTEIN PHOSPHATASE 2B CATALYTIC SUBUNIT 1-RELATED"/>
    <property type="match status" value="1"/>
</dbReference>
<dbReference type="Pfam" id="PF00149">
    <property type="entry name" value="Metallophos"/>
    <property type="match status" value="1"/>
</dbReference>
<dbReference type="Proteomes" id="UP001311799">
    <property type="component" value="Unassembled WGS sequence"/>
</dbReference>
<dbReference type="GO" id="GO:0033192">
    <property type="term" value="F:calmodulin-dependent protein phosphatase activity"/>
    <property type="evidence" value="ECO:0007669"/>
    <property type="project" value="InterPro"/>
</dbReference>
<dbReference type="SUPFAM" id="SSF56300">
    <property type="entry name" value="Metallo-dependent phosphatases"/>
    <property type="match status" value="1"/>
</dbReference>
<dbReference type="EC" id="3.1.3.16" evidence="1"/>
<comment type="caution">
    <text evidence="3">The sequence shown here is derived from an EMBL/GenBank/DDBJ whole genome shotgun (WGS) entry which is preliminary data.</text>
</comment>
<evidence type="ECO:0000313" key="3">
    <source>
        <dbReference type="EMBL" id="KAK6590615.1"/>
    </source>
</evidence>
<sequence>MEPLKDPLNDRVVKDVDPPPMFPITEELLFPDGIDGKPDWRTLKSHLLREGRVQKEHLLEIIRRTSEITANESNMLKLKDPITVVGDIHGQYYDLVKLLEVGGDPETTQYLFLGDYVDRGSFSIEVLLLLYCLKLNYPDTVYLLRGNHECRQMTTFFNFRDECEYKYDTTVHCYFMESFDTLPIAAIINEKFFCVHGGLSPELRTVDQILMINRFQEPPRSGLYCDILWADPVDNEDDSEAIEEPFITNNVRGCSYFFATQASNKFLDQNGLLSVVRAHEAQLEGFKMHSPNKKTRFPSVITIFSAPNYCDVYNNKGAILKFENNTLNIQQFNFSAHPYHLPNFLDIFSWSLPFVSEKVTEMLYSILQPVASSYDQNTEIIEEEDLPDDVRRLLDIFCVNEDGKLSEESVSMSSSIIKTAKPATTSVITKERADTLRKKVKSVARIMRVFSTLREQNELIVKLKGITPGHRIPMGLLLGGKNAIENELEKFNKAKSLDAYNERRPS</sequence>
<dbReference type="PROSITE" id="PS00125">
    <property type="entry name" value="SER_THR_PHOSPHATASE"/>
    <property type="match status" value="1"/>
</dbReference>
<dbReference type="InterPro" id="IPR029052">
    <property type="entry name" value="Metallo-depent_PP-like"/>
</dbReference>
<reference evidence="3 4" key="1">
    <citation type="submission" date="2023-10" db="EMBL/GenBank/DDBJ databases">
        <title>Comparative genomics analysis reveals potential genetic determinants of host preference in Cryptosporidium xiaoi.</title>
        <authorList>
            <person name="Xiao L."/>
            <person name="Li J."/>
        </authorList>
    </citation>
    <scope>NUCLEOTIDE SEQUENCE [LARGE SCALE GENOMIC DNA]</scope>
    <source>
        <strain evidence="3 4">52996</strain>
    </source>
</reference>
<name>A0AAV9Y3K1_9CRYT</name>
<dbReference type="GO" id="GO:0097720">
    <property type="term" value="P:calcineurin-mediated signaling"/>
    <property type="evidence" value="ECO:0007669"/>
    <property type="project" value="InterPro"/>
</dbReference>
<evidence type="ECO:0000256" key="1">
    <source>
        <dbReference type="RuleBase" id="RU004273"/>
    </source>
</evidence>
<dbReference type="Gene3D" id="3.60.21.10">
    <property type="match status" value="1"/>
</dbReference>
<gene>
    <name evidence="3" type="ORF">RS030_142222</name>
</gene>
<dbReference type="InterPro" id="IPR006186">
    <property type="entry name" value="Ser/Thr-sp_prot-phosphatase"/>
</dbReference>
<protein>
    <recommendedName>
        <fullName evidence="1">Serine/threonine-protein phosphatase</fullName>
        <ecNumber evidence="1">3.1.3.16</ecNumber>
    </recommendedName>
</protein>
<feature type="domain" description="Serine/threonine specific protein phosphatases" evidence="2">
    <location>
        <begin position="144"/>
        <end position="149"/>
    </location>
</feature>
<keyword evidence="1" id="KW-0378">Hydrolase</keyword>
<dbReference type="SMART" id="SM00156">
    <property type="entry name" value="PP2Ac"/>
    <property type="match status" value="1"/>
</dbReference>
<evidence type="ECO:0000259" key="2">
    <source>
        <dbReference type="PROSITE" id="PS00125"/>
    </source>
</evidence>
<comment type="similarity">
    <text evidence="1">Belongs to the PPP phosphatase family.</text>
</comment>
<dbReference type="AlphaFoldDB" id="A0AAV9Y3K1"/>
<comment type="catalytic activity">
    <reaction evidence="1">
        <text>O-phospho-L-threonyl-[protein] + H2O = L-threonyl-[protein] + phosphate</text>
        <dbReference type="Rhea" id="RHEA:47004"/>
        <dbReference type="Rhea" id="RHEA-COMP:11060"/>
        <dbReference type="Rhea" id="RHEA-COMP:11605"/>
        <dbReference type="ChEBI" id="CHEBI:15377"/>
        <dbReference type="ChEBI" id="CHEBI:30013"/>
        <dbReference type="ChEBI" id="CHEBI:43474"/>
        <dbReference type="ChEBI" id="CHEBI:61977"/>
        <dbReference type="EC" id="3.1.3.16"/>
    </reaction>
</comment>
<proteinExistence type="inferred from homology"/>
<keyword evidence="4" id="KW-1185">Reference proteome</keyword>